<evidence type="ECO:0000256" key="11">
    <source>
        <dbReference type="SAM" id="SignalP"/>
    </source>
</evidence>
<feature type="chain" id="PRO_5012427430" description="pectate lyase" evidence="11">
    <location>
        <begin position="32"/>
        <end position="435"/>
    </location>
</feature>
<feature type="signal peptide" evidence="11">
    <location>
        <begin position="1"/>
        <end position="31"/>
    </location>
</feature>
<dbReference type="PANTHER" id="PTHR33407:SF9">
    <property type="entry name" value="PECTATE LYASE F-RELATED"/>
    <property type="match status" value="1"/>
</dbReference>
<dbReference type="AlphaFoldDB" id="A0A2A6E170"/>
<reference evidence="13 14" key="1">
    <citation type="submission" date="2016-12" db="EMBL/GenBank/DDBJ databases">
        <title>Candidatus Reconcilibacillus cellulovorans genome.</title>
        <authorList>
            <person name="Kolinko S."/>
            <person name="Wu Y.-W."/>
            <person name="Tachea F."/>
            <person name="Denzel E."/>
            <person name="Hiras J."/>
            <person name="Baecker N."/>
            <person name="Chan L.J."/>
            <person name="Eichorst S.A."/>
            <person name="Frey D."/>
            <person name="Adams P.D."/>
            <person name="Pray T."/>
            <person name="Tanjore D."/>
            <person name="Petzold C.J."/>
            <person name="Gladden J.M."/>
            <person name="Simmons B.A."/>
            <person name="Singer S.W."/>
        </authorList>
    </citation>
    <scope>NUCLEOTIDE SEQUENCE [LARGE SCALE GENOMIC DNA]</scope>
    <source>
        <strain evidence="13">JTherm</strain>
    </source>
</reference>
<keyword evidence="8" id="KW-0106">Calcium</keyword>
<evidence type="ECO:0000256" key="7">
    <source>
        <dbReference type="ARBA" id="ARBA00022729"/>
    </source>
</evidence>
<sequence>MSLRVQRLPLAVAVLAAAVAALAGFWGSASAATLFSDDFSDGNAAGWSTQYGSWSVVSDGGNYVFYQSSADEGRAWAGNASWTNYSVEASVKIVDWNGSNRAYVAGRWKDGNNFYAASLTNTSSGTKLEIRRKVNGSTSTVTSKNFPIATNTWYRVKLEFSGNTIRMYVNGTLQLSTTDSSLSSGMIGLVGYKTAVMFDDVVVSDAGSSASPTSTSMVTPTPTPTPTPTSTPTPPPSGSTIVVHETIIIPAGQVFDGGGRRYVADPNTLGDGSQSESQKPVFRLENGATLRNVVLGAPAADGVHCYGNCTVENVVWEDVGEDALTLKQSGTVVVRGGAAYKADDKVFQINAPGTIQILNFRADQAGKLVRQNGGTTFKVDIIIDGSDISNMNECIARTDSSVSTVRMTNTRYHNVPTLFIGFAPSNIYTANNTPY</sequence>
<dbReference type="SUPFAM" id="SSF49899">
    <property type="entry name" value="Concanavalin A-like lectins/glucanases"/>
    <property type="match status" value="1"/>
</dbReference>
<proteinExistence type="inferred from homology"/>
<evidence type="ECO:0000256" key="8">
    <source>
        <dbReference type="ARBA" id="ARBA00022837"/>
    </source>
</evidence>
<feature type="domain" description="3-keto-alpha-glucoside-1,2-lyase/3-keto-2-hydroxy-glucal hydratase" evidence="12">
    <location>
        <begin position="41"/>
        <end position="202"/>
    </location>
</feature>
<accession>A0A2A6E170</accession>
<dbReference type="Pfam" id="PF06439">
    <property type="entry name" value="3keto-disac_hyd"/>
    <property type="match status" value="1"/>
</dbReference>
<evidence type="ECO:0000313" key="14">
    <source>
        <dbReference type="Proteomes" id="UP000243688"/>
    </source>
</evidence>
<evidence type="ECO:0000256" key="2">
    <source>
        <dbReference type="ARBA" id="ARBA00001913"/>
    </source>
</evidence>
<evidence type="ECO:0000313" key="13">
    <source>
        <dbReference type="EMBL" id="PDO10735.1"/>
    </source>
</evidence>
<comment type="caution">
    <text evidence="13">The sequence shown here is derived from an EMBL/GenBank/DDBJ whole genome shotgun (WGS) entry which is preliminary data.</text>
</comment>
<organism evidence="13 14">
    <name type="scientific">Candidatus Reconcilbacillus cellulovorans</name>
    <dbReference type="NCBI Taxonomy" id="1906605"/>
    <lineage>
        <taxon>Bacteria</taxon>
        <taxon>Bacillati</taxon>
        <taxon>Bacillota</taxon>
        <taxon>Bacilli</taxon>
        <taxon>Bacillales</taxon>
        <taxon>Paenibacillaceae</taxon>
        <taxon>Candidatus Reconcilbacillus</taxon>
    </lineage>
</organism>
<dbReference type="InterPro" id="IPR012334">
    <property type="entry name" value="Pectin_lyas_fold"/>
</dbReference>
<evidence type="ECO:0000256" key="4">
    <source>
        <dbReference type="ARBA" id="ARBA00006463"/>
    </source>
</evidence>
<protein>
    <recommendedName>
        <fullName evidence="5">pectate lyase</fullName>
        <ecNumber evidence="5">4.2.2.2</ecNumber>
    </recommendedName>
</protein>
<evidence type="ECO:0000256" key="10">
    <source>
        <dbReference type="SAM" id="MobiDB-lite"/>
    </source>
</evidence>
<keyword evidence="7 11" id="KW-0732">Signal</keyword>
<dbReference type="EMBL" id="MOXJ01000010">
    <property type="protein sequence ID" value="PDO10735.1"/>
    <property type="molecule type" value="Genomic_DNA"/>
</dbReference>
<comment type="cofactor">
    <cofactor evidence="2">
        <name>Ca(2+)</name>
        <dbReference type="ChEBI" id="CHEBI:29108"/>
    </cofactor>
</comment>
<feature type="compositionally biased region" description="Pro residues" evidence="10">
    <location>
        <begin position="221"/>
        <end position="237"/>
    </location>
</feature>
<dbReference type="InterPro" id="IPR010496">
    <property type="entry name" value="AL/BT2_dom"/>
</dbReference>
<dbReference type="Gene3D" id="2.160.20.10">
    <property type="entry name" value="Single-stranded right-handed beta-helix, Pectin lyase-like"/>
    <property type="match status" value="1"/>
</dbReference>
<comment type="subcellular location">
    <subcellularLocation>
        <location evidence="3">Secreted</location>
    </subcellularLocation>
</comment>
<dbReference type="Pfam" id="PF03211">
    <property type="entry name" value="Pectate_lyase"/>
    <property type="match status" value="1"/>
</dbReference>
<dbReference type="GO" id="GO:0016787">
    <property type="term" value="F:hydrolase activity"/>
    <property type="evidence" value="ECO:0007669"/>
    <property type="project" value="InterPro"/>
</dbReference>
<dbReference type="EC" id="4.2.2.2" evidence="5"/>
<evidence type="ECO:0000256" key="5">
    <source>
        <dbReference type="ARBA" id="ARBA00012272"/>
    </source>
</evidence>
<keyword evidence="6" id="KW-0964">Secreted</keyword>
<dbReference type="Proteomes" id="UP000243688">
    <property type="component" value="Unassembled WGS sequence"/>
</dbReference>
<dbReference type="SUPFAM" id="SSF51126">
    <property type="entry name" value="Pectin lyase-like"/>
    <property type="match status" value="1"/>
</dbReference>
<name>A0A2A6E170_9BACL</name>
<comment type="catalytic activity">
    <reaction evidence="1">
        <text>Eliminative cleavage of (1-&gt;4)-alpha-D-galacturonan to give oligosaccharides with 4-deoxy-alpha-D-galact-4-enuronosyl groups at their non-reducing ends.</text>
        <dbReference type="EC" id="4.2.2.2"/>
    </reaction>
</comment>
<feature type="compositionally biased region" description="Low complexity" evidence="10">
    <location>
        <begin position="207"/>
        <end position="220"/>
    </location>
</feature>
<dbReference type="Gene3D" id="2.60.120.560">
    <property type="entry name" value="Exo-inulinase, domain 1"/>
    <property type="match status" value="1"/>
</dbReference>
<dbReference type="InterPro" id="IPR013320">
    <property type="entry name" value="ConA-like_dom_sf"/>
</dbReference>
<dbReference type="PANTHER" id="PTHR33407">
    <property type="entry name" value="PECTATE LYASE F-RELATED"/>
    <property type="match status" value="1"/>
</dbReference>
<evidence type="ECO:0000259" key="12">
    <source>
        <dbReference type="Pfam" id="PF06439"/>
    </source>
</evidence>
<dbReference type="InterPro" id="IPR004898">
    <property type="entry name" value="Pectate_lyase_PlyH/PlyE-like"/>
</dbReference>
<keyword evidence="9" id="KW-0456">Lyase</keyword>
<evidence type="ECO:0000256" key="6">
    <source>
        <dbReference type="ARBA" id="ARBA00022525"/>
    </source>
</evidence>
<dbReference type="GO" id="GO:0005576">
    <property type="term" value="C:extracellular region"/>
    <property type="evidence" value="ECO:0007669"/>
    <property type="project" value="UniProtKB-SubCell"/>
</dbReference>
<dbReference type="InterPro" id="IPR011050">
    <property type="entry name" value="Pectin_lyase_fold/virulence"/>
</dbReference>
<evidence type="ECO:0000256" key="3">
    <source>
        <dbReference type="ARBA" id="ARBA00004613"/>
    </source>
</evidence>
<comment type="similarity">
    <text evidence="4">Belongs to the polysaccharide lyase 3 family.</text>
</comment>
<evidence type="ECO:0000256" key="9">
    <source>
        <dbReference type="ARBA" id="ARBA00023239"/>
    </source>
</evidence>
<evidence type="ECO:0000256" key="1">
    <source>
        <dbReference type="ARBA" id="ARBA00000695"/>
    </source>
</evidence>
<feature type="region of interest" description="Disordered" evidence="10">
    <location>
        <begin position="207"/>
        <end position="238"/>
    </location>
</feature>
<gene>
    <name evidence="13" type="ORF">BLM47_05910</name>
</gene>
<dbReference type="GO" id="GO:0030570">
    <property type="term" value="F:pectate lyase activity"/>
    <property type="evidence" value="ECO:0007669"/>
    <property type="project" value="UniProtKB-EC"/>
</dbReference>